<evidence type="ECO:0000256" key="2">
    <source>
        <dbReference type="ARBA" id="ARBA00004726"/>
    </source>
</evidence>
<dbReference type="AlphaFoldDB" id="A0A553ZYD1"/>
<sequence length="317" mass="35885">MKTIYLSHPLDHSSLLVEPTVFALGYFDGVHKGHKHVISQAVTYARENEMKSAVMTFHPHPKEVLQKLAEPMHFLTPLPDKLAAIAELGVDKTYVVEFNQSFADLLPQQFVDQYLITLGAKHVVAGFDFTYGKWGRGTMDTLSEHSRESFTLSAVPKVEKEGIKVSSTALRALLNEGKVEKVADLLGHPYQVEGTVVDGEKRGRSIGFPTANVMLDKRYVIPKTGVYVVSVRIGDEQLYGMCNVGYKPTFHEKRPDAPNIEVHLLEFDKQIYGKNIFVTWLQRLRDEKRFNGIDELIAQLQIDKQRTETYARNNPIE</sequence>
<keyword evidence="5 15" id="KW-0288">FMN</keyword>
<keyword evidence="11 15" id="KW-0067">ATP-binding</keyword>
<dbReference type="PANTHER" id="PTHR22749">
    <property type="entry name" value="RIBOFLAVIN KINASE/FMN ADENYLYLTRANSFERASE"/>
    <property type="match status" value="1"/>
</dbReference>
<comment type="catalytic activity">
    <reaction evidence="14 15">
        <text>FMN + ATP + H(+) = FAD + diphosphate</text>
        <dbReference type="Rhea" id="RHEA:17237"/>
        <dbReference type="ChEBI" id="CHEBI:15378"/>
        <dbReference type="ChEBI" id="CHEBI:30616"/>
        <dbReference type="ChEBI" id="CHEBI:33019"/>
        <dbReference type="ChEBI" id="CHEBI:57692"/>
        <dbReference type="ChEBI" id="CHEBI:58210"/>
        <dbReference type="EC" id="2.7.7.2"/>
    </reaction>
</comment>
<dbReference type="GO" id="GO:0009231">
    <property type="term" value="P:riboflavin biosynthetic process"/>
    <property type="evidence" value="ECO:0007669"/>
    <property type="project" value="InterPro"/>
</dbReference>
<keyword evidence="10 15" id="KW-0274">FAD</keyword>
<dbReference type="SMART" id="SM00904">
    <property type="entry name" value="Flavokinase"/>
    <property type="match status" value="1"/>
</dbReference>
<evidence type="ECO:0000256" key="11">
    <source>
        <dbReference type="ARBA" id="ARBA00022840"/>
    </source>
</evidence>
<keyword evidence="6 15" id="KW-0808">Transferase</keyword>
<evidence type="ECO:0000256" key="9">
    <source>
        <dbReference type="ARBA" id="ARBA00022777"/>
    </source>
</evidence>
<comment type="pathway">
    <text evidence="3 15">Cofactor biosynthesis; FMN biosynthesis; FMN from riboflavin (ATP route): step 1/1.</text>
</comment>
<reference evidence="17 18" key="1">
    <citation type="submission" date="2019-07" db="EMBL/GenBank/DDBJ databases">
        <authorList>
            <person name="Park Y.J."/>
            <person name="Jeong S.E."/>
            <person name="Jung H.S."/>
        </authorList>
    </citation>
    <scope>NUCLEOTIDE SEQUENCE [LARGE SCALE GENOMIC DNA]</scope>
    <source>
        <strain evidence="18">P16(2019)</strain>
    </source>
</reference>
<keyword evidence="7 15" id="KW-0548">Nucleotidyltransferase</keyword>
<proteinExistence type="inferred from homology"/>
<dbReference type="UniPathway" id="UPA00277">
    <property type="reaction ID" value="UER00407"/>
</dbReference>
<dbReference type="Pfam" id="PF01687">
    <property type="entry name" value="Flavokinase"/>
    <property type="match status" value="1"/>
</dbReference>
<dbReference type="GO" id="GO:0005524">
    <property type="term" value="F:ATP binding"/>
    <property type="evidence" value="ECO:0007669"/>
    <property type="project" value="UniProtKB-UniRule"/>
</dbReference>
<feature type="domain" description="Riboflavin kinase" evidence="16">
    <location>
        <begin position="185"/>
        <end position="312"/>
    </location>
</feature>
<evidence type="ECO:0000259" key="16">
    <source>
        <dbReference type="SMART" id="SM00904"/>
    </source>
</evidence>
<dbReference type="PIRSF" id="PIRSF004491">
    <property type="entry name" value="FAD_Synth"/>
    <property type="match status" value="1"/>
</dbReference>
<evidence type="ECO:0000256" key="14">
    <source>
        <dbReference type="ARBA" id="ARBA00049494"/>
    </source>
</evidence>
<dbReference type="GO" id="GO:0006747">
    <property type="term" value="P:FAD biosynthetic process"/>
    <property type="evidence" value="ECO:0007669"/>
    <property type="project" value="UniProtKB-UniRule"/>
</dbReference>
<dbReference type="FunFam" id="2.40.30.30:FF:000003">
    <property type="entry name" value="Riboflavin biosynthesis protein"/>
    <property type="match status" value="1"/>
</dbReference>
<dbReference type="EC" id="2.7.1.26" evidence="15"/>
<dbReference type="InterPro" id="IPR023468">
    <property type="entry name" value="Riboflavin_kinase"/>
</dbReference>
<dbReference type="UniPathway" id="UPA00276">
    <property type="reaction ID" value="UER00406"/>
</dbReference>
<evidence type="ECO:0000256" key="1">
    <source>
        <dbReference type="ARBA" id="ARBA00002121"/>
    </source>
</evidence>
<comment type="pathway">
    <text evidence="2 15">Cofactor biosynthesis; FAD biosynthesis; FAD from FMN: step 1/1.</text>
</comment>
<dbReference type="NCBIfam" id="TIGR00083">
    <property type="entry name" value="ribF"/>
    <property type="match status" value="1"/>
</dbReference>
<dbReference type="GO" id="GO:0009398">
    <property type="term" value="P:FMN biosynthetic process"/>
    <property type="evidence" value="ECO:0007669"/>
    <property type="project" value="UniProtKB-UniRule"/>
</dbReference>
<dbReference type="PANTHER" id="PTHR22749:SF6">
    <property type="entry name" value="RIBOFLAVIN KINASE"/>
    <property type="match status" value="1"/>
</dbReference>
<dbReference type="SUPFAM" id="SSF82114">
    <property type="entry name" value="Riboflavin kinase-like"/>
    <property type="match status" value="1"/>
</dbReference>
<dbReference type="NCBIfam" id="NF004162">
    <property type="entry name" value="PRK05627.1-5"/>
    <property type="match status" value="1"/>
</dbReference>
<dbReference type="InterPro" id="IPR015864">
    <property type="entry name" value="FAD_synthase"/>
</dbReference>
<accession>A0A553ZYD1</accession>
<dbReference type="OrthoDB" id="9803667at2"/>
<dbReference type="InterPro" id="IPR015865">
    <property type="entry name" value="Riboflavin_kinase_bac/euk"/>
</dbReference>
<name>A0A553ZYD1_9BACI</name>
<dbReference type="EMBL" id="VLXZ01000006">
    <property type="protein sequence ID" value="TSB46450.1"/>
    <property type="molecule type" value="Genomic_DNA"/>
</dbReference>
<dbReference type="EC" id="2.7.7.2" evidence="15"/>
<evidence type="ECO:0000256" key="8">
    <source>
        <dbReference type="ARBA" id="ARBA00022741"/>
    </source>
</evidence>
<dbReference type="RefSeq" id="WP_143848897.1">
    <property type="nucleotide sequence ID" value="NZ_VLXZ01000006.1"/>
</dbReference>
<dbReference type="GO" id="GO:0008531">
    <property type="term" value="F:riboflavin kinase activity"/>
    <property type="evidence" value="ECO:0007669"/>
    <property type="project" value="UniProtKB-UniRule"/>
</dbReference>
<evidence type="ECO:0000256" key="6">
    <source>
        <dbReference type="ARBA" id="ARBA00022679"/>
    </source>
</evidence>
<comment type="caution">
    <text evidence="17">The sequence shown here is derived from an EMBL/GenBank/DDBJ whole genome shotgun (WGS) entry which is preliminary data.</text>
</comment>
<evidence type="ECO:0000256" key="4">
    <source>
        <dbReference type="ARBA" id="ARBA00022630"/>
    </source>
</evidence>
<keyword evidence="12" id="KW-0511">Multifunctional enzyme</keyword>
<evidence type="ECO:0000313" key="17">
    <source>
        <dbReference type="EMBL" id="TSB46450.1"/>
    </source>
</evidence>
<protein>
    <recommendedName>
        <fullName evidence="15">Riboflavin biosynthesis protein</fullName>
    </recommendedName>
    <domain>
        <recommendedName>
            <fullName evidence="15">Riboflavin kinase</fullName>
            <ecNumber evidence="15">2.7.1.26</ecNumber>
        </recommendedName>
        <alternativeName>
            <fullName evidence="15">Flavokinase</fullName>
        </alternativeName>
    </domain>
    <domain>
        <recommendedName>
            <fullName evidence="15">FMN adenylyltransferase</fullName>
            <ecNumber evidence="15">2.7.7.2</ecNumber>
        </recommendedName>
        <alternativeName>
            <fullName evidence="15">FAD pyrophosphorylase</fullName>
        </alternativeName>
        <alternativeName>
            <fullName evidence="15">FAD synthase</fullName>
        </alternativeName>
    </domain>
</protein>
<dbReference type="CDD" id="cd02064">
    <property type="entry name" value="FAD_synthetase_N"/>
    <property type="match status" value="1"/>
</dbReference>
<dbReference type="FunFam" id="3.40.50.620:FF:000021">
    <property type="entry name" value="Riboflavin biosynthesis protein"/>
    <property type="match status" value="1"/>
</dbReference>
<organism evidence="17 18">
    <name type="scientific">Alkalicoccobacillus porphyridii</name>
    <dbReference type="NCBI Taxonomy" id="2597270"/>
    <lineage>
        <taxon>Bacteria</taxon>
        <taxon>Bacillati</taxon>
        <taxon>Bacillota</taxon>
        <taxon>Bacilli</taxon>
        <taxon>Bacillales</taxon>
        <taxon>Bacillaceae</taxon>
        <taxon>Alkalicoccobacillus</taxon>
    </lineage>
</organism>
<evidence type="ECO:0000256" key="5">
    <source>
        <dbReference type="ARBA" id="ARBA00022643"/>
    </source>
</evidence>
<dbReference type="Pfam" id="PF06574">
    <property type="entry name" value="FAD_syn"/>
    <property type="match status" value="1"/>
</dbReference>
<dbReference type="InterPro" id="IPR023465">
    <property type="entry name" value="Riboflavin_kinase_dom_sf"/>
</dbReference>
<keyword evidence="4 15" id="KW-0285">Flavoprotein</keyword>
<dbReference type="GO" id="GO:0003919">
    <property type="term" value="F:FMN adenylyltransferase activity"/>
    <property type="evidence" value="ECO:0007669"/>
    <property type="project" value="UniProtKB-UniRule"/>
</dbReference>
<dbReference type="Proteomes" id="UP000318521">
    <property type="component" value="Unassembled WGS sequence"/>
</dbReference>
<dbReference type="Gene3D" id="3.40.50.620">
    <property type="entry name" value="HUPs"/>
    <property type="match status" value="1"/>
</dbReference>
<comment type="similarity">
    <text evidence="15">Belongs to the ribF family.</text>
</comment>
<evidence type="ECO:0000256" key="3">
    <source>
        <dbReference type="ARBA" id="ARBA00005201"/>
    </source>
</evidence>
<keyword evidence="18" id="KW-1185">Reference proteome</keyword>
<comment type="function">
    <text evidence="1">Catalyzes the phosphorylation of riboflavin to FMN followed by the adenylation of FMN to FAD.</text>
</comment>
<dbReference type="InterPro" id="IPR014729">
    <property type="entry name" value="Rossmann-like_a/b/a_fold"/>
</dbReference>
<evidence type="ECO:0000256" key="15">
    <source>
        <dbReference type="PIRNR" id="PIRNR004491"/>
    </source>
</evidence>
<evidence type="ECO:0000256" key="13">
    <source>
        <dbReference type="ARBA" id="ARBA00047880"/>
    </source>
</evidence>
<dbReference type="Gene3D" id="2.40.30.30">
    <property type="entry name" value="Riboflavin kinase-like"/>
    <property type="match status" value="1"/>
</dbReference>
<evidence type="ECO:0000313" key="18">
    <source>
        <dbReference type="Proteomes" id="UP000318521"/>
    </source>
</evidence>
<evidence type="ECO:0000256" key="10">
    <source>
        <dbReference type="ARBA" id="ARBA00022827"/>
    </source>
</evidence>
<dbReference type="NCBIfam" id="NF004161">
    <property type="entry name" value="PRK05627.1-4"/>
    <property type="match status" value="1"/>
</dbReference>
<comment type="catalytic activity">
    <reaction evidence="13 15">
        <text>riboflavin + ATP = FMN + ADP + H(+)</text>
        <dbReference type="Rhea" id="RHEA:14357"/>
        <dbReference type="ChEBI" id="CHEBI:15378"/>
        <dbReference type="ChEBI" id="CHEBI:30616"/>
        <dbReference type="ChEBI" id="CHEBI:57986"/>
        <dbReference type="ChEBI" id="CHEBI:58210"/>
        <dbReference type="ChEBI" id="CHEBI:456216"/>
        <dbReference type="EC" id="2.7.1.26"/>
    </reaction>
</comment>
<gene>
    <name evidence="17" type="primary">ribF</name>
    <name evidence="17" type="ORF">FN960_11650</name>
</gene>
<evidence type="ECO:0000256" key="7">
    <source>
        <dbReference type="ARBA" id="ARBA00022695"/>
    </source>
</evidence>
<evidence type="ECO:0000256" key="12">
    <source>
        <dbReference type="ARBA" id="ARBA00023268"/>
    </source>
</evidence>
<keyword evidence="9 15" id="KW-0418">Kinase</keyword>
<keyword evidence="8 15" id="KW-0547">Nucleotide-binding</keyword>
<dbReference type="SUPFAM" id="SSF52374">
    <property type="entry name" value="Nucleotidylyl transferase"/>
    <property type="match status" value="1"/>
</dbReference>
<dbReference type="InterPro" id="IPR002606">
    <property type="entry name" value="Riboflavin_kinase_bac"/>
</dbReference>